<dbReference type="AlphaFoldDB" id="A0AAE1RGX4"/>
<keyword evidence="2" id="KW-1185">Reference proteome</keyword>
<dbReference type="InterPro" id="IPR053772">
    <property type="entry name" value="At1g61320/At1g61330-like"/>
</dbReference>
<organism evidence="1 2">
    <name type="scientific">Anisodus tanguticus</name>
    <dbReference type="NCBI Taxonomy" id="243964"/>
    <lineage>
        <taxon>Eukaryota</taxon>
        <taxon>Viridiplantae</taxon>
        <taxon>Streptophyta</taxon>
        <taxon>Embryophyta</taxon>
        <taxon>Tracheophyta</taxon>
        <taxon>Spermatophyta</taxon>
        <taxon>Magnoliopsida</taxon>
        <taxon>eudicotyledons</taxon>
        <taxon>Gunneridae</taxon>
        <taxon>Pentapetalae</taxon>
        <taxon>asterids</taxon>
        <taxon>lamiids</taxon>
        <taxon>Solanales</taxon>
        <taxon>Solanaceae</taxon>
        <taxon>Solanoideae</taxon>
        <taxon>Hyoscyameae</taxon>
        <taxon>Anisodus</taxon>
    </lineage>
</organism>
<name>A0AAE1RGX4_9SOLA</name>
<protein>
    <submittedName>
        <fullName evidence="1">Uncharacterized protein</fullName>
    </submittedName>
</protein>
<dbReference type="PANTHER" id="PTHR34145">
    <property type="entry name" value="OS02G0105600 PROTEIN"/>
    <property type="match status" value="1"/>
</dbReference>
<accession>A0AAE1RGX4</accession>
<dbReference type="Proteomes" id="UP001291623">
    <property type="component" value="Unassembled WGS sequence"/>
</dbReference>
<sequence>MADGQHCTSHVRPGQDPMECEIDKLHDELLVGPTLDQFRVGLCYSGSITFDHWVKFAIQKEVKLFELNLAVDNWELGSKGLQNLKVTGPLPSLKSMEISWCSKIKGLEVVDASNLVSFTYIGPDIVVPFRNVPQLSELTIGQQYCYSFIFNADKHISYSYKLRKLKLMVSVEVMCRSQHTFVYPVNFPMLYNLRELEFDIQTKAESATAWVDGGSGVGCRFVVPSGRILFRMWTGLEKLETLHHEISRMVLIEKQIKQLEPELPPGVKLIIYVLPQTNDTKKWIDRYDRTYREGVDDFGSEGRRRVGMGYQPAKTHYESLGEGRGDEGEKKRVYVREPVRIHVRTLYYRSHSPCKETGGAI</sequence>
<proteinExistence type="predicted"/>
<evidence type="ECO:0000313" key="1">
    <source>
        <dbReference type="EMBL" id="KAK4352079.1"/>
    </source>
</evidence>
<evidence type="ECO:0000313" key="2">
    <source>
        <dbReference type="Proteomes" id="UP001291623"/>
    </source>
</evidence>
<dbReference type="PANTHER" id="PTHR34145:SF28">
    <property type="entry name" value="F-BOX DOMAIN-CONTAINING PROTEIN"/>
    <property type="match status" value="1"/>
</dbReference>
<gene>
    <name evidence="1" type="ORF">RND71_027597</name>
</gene>
<reference evidence="1" key="1">
    <citation type="submission" date="2023-12" db="EMBL/GenBank/DDBJ databases">
        <title>Genome assembly of Anisodus tanguticus.</title>
        <authorList>
            <person name="Wang Y.-J."/>
        </authorList>
    </citation>
    <scope>NUCLEOTIDE SEQUENCE</scope>
    <source>
        <strain evidence="1">KB-2021</strain>
        <tissue evidence="1">Leaf</tissue>
    </source>
</reference>
<comment type="caution">
    <text evidence="1">The sequence shown here is derived from an EMBL/GenBank/DDBJ whole genome shotgun (WGS) entry which is preliminary data.</text>
</comment>
<dbReference type="EMBL" id="JAVYJV010000015">
    <property type="protein sequence ID" value="KAK4352079.1"/>
    <property type="molecule type" value="Genomic_DNA"/>
</dbReference>